<organism evidence="1 2">
    <name type="scientific">Candidatus Methanogaster sp</name>
    <dbReference type="NCBI Taxonomy" id="3386292"/>
    <lineage>
        <taxon>Archaea</taxon>
        <taxon>Methanobacteriati</taxon>
        <taxon>Methanobacteriota</taxon>
        <taxon>Stenosarchaea group</taxon>
        <taxon>Methanomicrobia</taxon>
        <taxon>Methanosarcinales</taxon>
        <taxon>ANME-2 cluster</taxon>
        <taxon>Candidatus Methanogasteraceae</taxon>
        <taxon>Candidatus Methanogaster</taxon>
    </lineage>
</organism>
<keyword evidence="1" id="KW-0670">Pyruvate</keyword>
<sequence length="91" mass="10180">MRIVNISYDGASGVPVIREPASALKNNTGTWRVFRPTIDSDRCVRCGKCWVFCPEGAIHVGDADIWIDYDHCKGCGICVNECRFITSQREV</sequence>
<dbReference type="EMBL" id="PQXF01000019">
    <property type="protein sequence ID" value="PXF60035.1"/>
    <property type="molecule type" value="Genomic_DNA"/>
</dbReference>
<gene>
    <name evidence="1" type="ORF">C4B59_09965</name>
</gene>
<protein>
    <submittedName>
        <fullName evidence="1">Pyruvate synthase</fullName>
    </submittedName>
</protein>
<proteinExistence type="predicted"/>
<evidence type="ECO:0000313" key="1">
    <source>
        <dbReference type="EMBL" id="PXF60035.1"/>
    </source>
</evidence>
<accession>A0AC61L1J5</accession>
<evidence type="ECO:0000313" key="2">
    <source>
        <dbReference type="Proteomes" id="UP000248329"/>
    </source>
</evidence>
<reference evidence="1" key="1">
    <citation type="submission" date="2018-01" db="EMBL/GenBank/DDBJ databases">
        <authorList>
            <person name="Krukenberg V."/>
        </authorList>
    </citation>
    <scope>NUCLEOTIDE SEQUENCE</scope>
    <source>
        <strain evidence="1">E20ANME2</strain>
    </source>
</reference>
<name>A0AC61L1J5_9EURY</name>
<comment type="caution">
    <text evidence="1">The sequence shown here is derived from an EMBL/GenBank/DDBJ whole genome shotgun (WGS) entry which is preliminary data.</text>
</comment>
<dbReference type="Proteomes" id="UP000248329">
    <property type="component" value="Unassembled WGS sequence"/>
</dbReference>